<dbReference type="EMBL" id="CP019980">
    <property type="protein sequence ID" value="AVK97214.1"/>
    <property type="molecule type" value="Genomic_DNA"/>
</dbReference>
<reference evidence="10 12" key="2">
    <citation type="submission" date="2018-06" db="EMBL/GenBank/DDBJ databases">
        <authorList>
            <consortium name="Pathogen Informatics"/>
            <person name="Doyle S."/>
        </authorList>
    </citation>
    <scope>NUCLEOTIDE SEQUENCE [LARGE SCALE GENOMIC DNA]</scope>
    <source>
        <strain evidence="10 12">NCTC10338</strain>
    </source>
</reference>
<dbReference type="RefSeq" id="WP_080653353.1">
    <property type="nucleotide sequence ID" value="NZ_BJNS01000001.1"/>
</dbReference>
<proteinExistence type="inferred from homology"/>
<dbReference type="Proteomes" id="UP000238825">
    <property type="component" value="Chromosome"/>
</dbReference>
<accession>A0A2S0K1S2</accession>
<evidence type="ECO:0000313" key="9">
    <source>
        <dbReference type="EMBL" id="AVK97214.1"/>
    </source>
</evidence>
<evidence type="ECO:0000256" key="4">
    <source>
        <dbReference type="ARBA" id="ARBA00022475"/>
    </source>
</evidence>
<sequence>MDIHLLSLSTLLVFGFIASFLNAIVGGGGLISLPALMAVGLPPSTAIATNKLANTISNGTSMLTFLRAGKVDFKKIGKILPFIFLGSLIGAYTVHLVSPSILKPLMLVMLVLVATYTVLKKDWGQQPKQRMLSIGKKIAFLCAFTVVGFYDGFFGPGTGSFFIFILLMMGNDFLQAAGNAKAFNFTSNLAALVMFLVLGQVNFLYGLPMGFVMIFGAILGSKFALTRGTNMMRLIFIVMTCILIIKNAWDYVAHFN</sequence>
<dbReference type="InterPro" id="IPR002781">
    <property type="entry name" value="TM_pro_TauE-like"/>
</dbReference>
<feature type="transmembrane region" description="Helical" evidence="8">
    <location>
        <begin position="12"/>
        <end position="41"/>
    </location>
</feature>
<dbReference type="Proteomes" id="UP000255295">
    <property type="component" value="Unassembled WGS sequence"/>
</dbReference>
<keyword evidence="5 8" id="KW-0812">Transmembrane</keyword>
<dbReference type="PANTHER" id="PTHR30269">
    <property type="entry name" value="TRANSMEMBRANE PROTEIN YFCA"/>
    <property type="match status" value="1"/>
</dbReference>
<dbReference type="Pfam" id="PF01925">
    <property type="entry name" value="TauE"/>
    <property type="match status" value="1"/>
</dbReference>
<feature type="transmembrane region" description="Helical" evidence="8">
    <location>
        <begin position="76"/>
        <end position="95"/>
    </location>
</feature>
<feature type="transmembrane region" description="Helical" evidence="8">
    <location>
        <begin position="140"/>
        <end position="169"/>
    </location>
</feature>
<evidence type="ECO:0000256" key="2">
    <source>
        <dbReference type="ARBA" id="ARBA00009142"/>
    </source>
</evidence>
<feature type="transmembrane region" description="Helical" evidence="8">
    <location>
        <begin position="101"/>
        <end position="119"/>
    </location>
</feature>
<name>A0A2S0K1S2_LYSSH</name>
<evidence type="ECO:0000313" key="11">
    <source>
        <dbReference type="Proteomes" id="UP000238825"/>
    </source>
</evidence>
<evidence type="ECO:0000256" key="1">
    <source>
        <dbReference type="ARBA" id="ARBA00004651"/>
    </source>
</evidence>
<comment type="similarity">
    <text evidence="2 8">Belongs to the 4-toluene sulfonate uptake permease (TSUP) (TC 2.A.102) family.</text>
</comment>
<evidence type="ECO:0000256" key="8">
    <source>
        <dbReference type="RuleBase" id="RU363041"/>
    </source>
</evidence>
<organism evidence="9 11">
    <name type="scientific">Lysinibacillus sphaericus</name>
    <name type="common">Bacillus sphaericus</name>
    <dbReference type="NCBI Taxonomy" id="1421"/>
    <lineage>
        <taxon>Bacteria</taxon>
        <taxon>Bacillati</taxon>
        <taxon>Bacillota</taxon>
        <taxon>Bacilli</taxon>
        <taxon>Bacillales</taxon>
        <taxon>Bacillaceae</taxon>
        <taxon>Lysinibacillus</taxon>
    </lineage>
</organism>
<dbReference type="InterPro" id="IPR052017">
    <property type="entry name" value="TSUP"/>
</dbReference>
<dbReference type="AlphaFoldDB" id="A0A2S0K1S2"/>
<evidence type="ECO:0000256" key="5">
    <source>
        <dbReference type="ARBA" id="ARBA00022692"/>
    </source>
</evidence>
<keyword evidence="6 8" id="KW-1133">Transmembrane helix</keyword>
<keyword evidence="4 8" id="KW-1003">Cell membrane</keyword>
<evidence type="ECO:0000313" key="10">
    <source>
        <dbReference type="EMBL" id="SUV16903.1"/>
    </source>
</evidence>
<feature type="transmembrane region" description="Helical" evidence="8">
    <location>
        <begin position="189"/>
        <end position="219"/>
    </location>
</feature>
<comment type="subcellular location">
    <subcellularLocation>
        <location evidence="1 8">Cell membrane</location>
        <topology evidence="1 8">Multi-pass membrane protein</topology>
    </subcellularLocation>
</comment>
<reference evidence="9 11" key="1">
    <citation type="submission" date="2017-03" db="EMBL/GenBank/DDBJ databases">
        <title>The whole genome sequencing and assembly of Lysinibacillus sphaericus DSM 28T strain.</title>
        <authorList>
            <person name="Lee Y.-J."/>
            <person name="Yi H."/>
            <person name="Bahn Y.-S."/>
            <person name="Kim J.F."/>
            <person name="Lee D.-W."/>
        </authorList>
    </citation>
    <scope>NUCLEOTIDE SEQUENCE [LARGE SCALE GENOMIC DNA]</scope>
    <source>
        <strain evidence="9 11">DSM 28</strain>
    </source>
</reference>
<keyword evidence="3" id="KW-0813">Transport</keyword>
<evidence type="ECO:0000256" key="6">
    <source>
        <dbReference type="ARBA" id="ARBA00022989"/>
    </source>
</evidence>
<gene>
    <name evidence="10" type="primary">yfcA_1</name>
    <name evidence="9" type="ORF">LS41612_13545</name>
    <name evidence="10" type="ORF">NCTC10338_01990</name>
</gene>
<dbReference type="EMBL" id="UFSZ01000001">
    <property type="protein sequence ID" value="SUV16903.1"/>
    <property type="molecule type" value="Genomic_DNA"/>
</dbReference>
<evidence type="ECO:0000313" key="12">
    <source>
        <dbReference type="Proteomes" id="UP000255295"/>
    </source>
</evidence>
<dbReference type="PANTHER" id="PTHR30269:SF0">
    <property type="entry name" value="MEMBRANE TRANSPORTER PROTEIN YFCA-RELATED"/>
    <property type="match status" value="1"/>
</dbReference>
<feature type="transmembrane region" description="Helical" evidence="8">
    <location>
        <begin position="231"/>
        <end position="249"/>
    </location>
</feature>
<keyword evidence="7 8" id="KW-0472">Membrane</keyword>
<dbReference type="GeneID" id="48277219"/>
<evidence type="ECO:0000256" key="3">
    <source>
        <dbReference type="ARBA" id="ARBA00022448"/>
    </source>
</evidence>
<protein>
    <recommendedName>
        <fullName evidence="8">Probable membrane transporter protein</fullName>
    </recommendedName>
</protein>
<dbReference type="GO" id="GO:0005886">
    <property type="term" value="C:plasma membrane"/>
    <property type="evidence" value="ECO:0007669"/>
    <property type="project" value="UniProtKB-SubCell"/>
</dbReference>
<evidence type="ECO:0000256" key="7">
    <source>
        <dbReference type="ARBA" id="ARBA00023136"/>
    </source>
</evidence>